<protein>
    <submittedName>
        <fullName evidence="1">Uncharacterized protein</fullName>
    </submittedName>
</protein>
<gene>
    <name evidence="1" type="ORF">IFE08_07485</name>
</gene>
<evidence type="ECO:0000313" key="1">
    <source>
        <dbReference type="EMBL" id="QOW62161.1"/>
    </source>
</evidence>
<accession>A0A7S7AYI1</accession>
<evidence type="ECO:0000313" key="2">
    <source>
        <dbReference type="Proteomes" id="UP000593915"/>
    </source>
</evidence>
<proteinExistence type="predicted"/>
<name>A0A7S7AYI1_9SPIR</name>
<organism evidence="1 2">
    <name type="scientific">Treponema pedis</name>
    <dbReference type="NCBI Taxonomy" id="409322"/>
    <lineage>
        <taxon>Bacteria</taxon>
        <taxon>Pseudomonadati</taxon>
        <taxon>Spirochaetota</taxon>
        <taxon>Spirochaetia</taxon>
        <taxon>Spirochaetales</taxon>
        <taxon>Treponemataceae</taxon>
        <taxon>Treponema</taxon>
    </lineage>
</organism>
<sequence length="61" mass="6680">MSTLTSGACPKNPEGSNHVPYEGDEKQQYTCKYCGQKAFSIKSLTSGICTKSPHKRHHPAL</sequence>
<dbReference type="AlphaFoldDB" id="A0A7S7AYI1"/>
<reference evidence="1 2" key="1">
    <citation type="submission" date="2020-09" db="EMBL/GenBank/DDBJ databases">
        <title>Characterization of Treponema spp. from bovine digital dermatitis in Korea.</title>
        <authorList>
            <person name="Espiritu H.M."/>
            <person name="Cho Y.I."/>
            <person name="Mamuad L."/>
        </authorList>
    </citation>
    <scope>NUCLEOTIDE SEQUENCE [LARGE SCALE GENOMIC DNA]</scope>
    <source>
        <strain evidence="1 2">KS1</strain>
    </source>
</reference>
<dbReference type="Proteomes" id="UP000593915">
    <property type="component" value="Chromosome"/>
</dbReference>
<dbReference type="EMBL" id="CP061839">
    <property type="protein sequence ID" value="QOW62161.1"/>
    <property type="molecule type" value="Genomic_DNA"/>
</dbReference>